<comment type="caution">
    <text evidence="2">The sequence shown here is derived from an EMBL/GenBank/DDBJ whole genome shotgun (WGS) entry which is preliminary data.</text>
</comment>
<dbReference type="PANTHER" id="PTHR13847">
    <property type="entry name" value="SARCOSINE DEHYDROGENASE-RELATED"/>
    <property type="match status" value="1"/>
</dbReference>
<evidence type="ECO:0000313" key="3">
    <source>
        <dbReference type="Proteomes" id="UP000766486"/>
    </source>
</evidence>
<evidence type="ECO:0000313" key="2">
    <source>
        <dbReference type="EMBL" id="VUC36576.1"/>
    </source>
</evidence>
<dbReference type="Gene3D" id="3.50.50.60">
    <property type="entry name" value="FAD/NAD(P)-binding domain"/>
    <property type="match status" value="1"/>
</dbReference>
<dbReference type="PANTHER" id="PTHR13847:SF284">
    <property type="entry name" value="FAD DEPENDENT OXIDOREDUCTASE DOMAIN-CONTAINING PROTEIN"/>
    <property type="match status" value="1"/>
</dbReference>
<dbReference type="InterPro" id="IPR036188">
    <property type="entry name" value="FAD/NAD-bd_sf"/>
</dbReference>
<sequence>MGGGTVLPGFPQPNPTTSYWQLPPHRIANHRTTPSLPTSTAFDYIVIGSGISGAAVAFKLLSRDPSLKILMLEARTAASGASGRNGGHCRAGWWLNQRKYTESFGEDETLKFLKLEEQNGLDIANFVREHDVDCDFREVETADAYVSDEEWNNVLLTLLAREDLRRRRPEAATLSERILWSGQEAKDHLGMPSIVGAVTWRAYTQNPYKLVCRMLELALDKGLNLQTTTPALEVVPTTWQGTSCRWEVKTDRGSVHTGHVIFATNAYSNALLPGLSATGFLTPARSQVAALRPGKNMTGSPALRGSAGINDLNGNGDYYLTRLPGLKGEGDIVWGGGRFISKEYGITDDSQVNPEIASYLHHAPAEFFGSDVWGEEGDVVRDWTGITCYTPDTFPLVGEVPDQAGIWMSVGMNGHGMGMAFRSAEALVEMVTTGEEPDWYPKLFRPSRAWEKKYSVAANDAASS</sequence>
<dbReference type="Gene3D" id="3.30.9.10">
    <property type="entry name" value="D-Amino Acid Oxidase, subunit A, domain 2"/>
    <property type="match status" value="1"/>
</dbReference>
<name>A0ABY6V0W8_BIOOC</name>
<organism evidence="2 3">
    <name type="scientific">Bionectria ochroleuca</name>
    <name type="common">Gliocladium roseum</name>
    <dbReference type="NCBI Taxonomy" id="29856"/>
    <lineage>
        <taxon>Eukaryota</taxon>
        <taxon>Fungi</taxon>
        <taxon>Dikarya</taxon>
        <taxon>Ascomycota</taxon>
        <taxon>Pezizomycotina</taxon>
        <taxon>Sordariomycetes</taxon>
        <taxon>Hypocreomycetidae</taxon>
        <taxon>Hypocreales</taxon>
        <taxon>Bionectriaceae</taxon>
        <taxon>Clonostachys</taxon>
    </lineage>
</organism>
<gene>
    <name evidence="2" type="ORF">CLO192961_LOCUS449158</name>
</gene>
<proteinExistence type="predicted"/>
<dbReference type="InterPro" id="IPR006076">
    <property type="entry name" value="FAD-dep_OxRdtase"/>
</dbReference>
<keyword evidence="3" id="KW-1185">Reference proteome</keyword>
<dbReference type="Pfam" id="PF01266">
    <property type="entry name" value="DAO"/>
    <property type="match status" value="1"/>
</dbReference>
<reference evidence="2 3" key="1">
    <citation type="submission" date="2019-06" db="EMBL/GenBank/DDBJ databases">
        <authorList>
            <person name="Broberg M."/>
        </authorList>
    </citation>
    <scope>NUCLEOTIDE SEQUENCE [LARGE SCALE GENOMIC DNA]</scope>
</reference>
<accession>A0ABY6V0W8</accession>
<dbReference type="EMBL" id="CABFNS010000931">
    <property type="protein sequence ID" value="VUC36576.1"/>
    <property type="molecule type" value="Genomic_DNA"/>
</dbReference>
<dbReference type="SUPFAM" id="SSF51905">
    <property type="entry name" value="FAD/NAD(P)-binding domain"/>
    <property type="match status" value="1"/>
</dbReference>
<protein>
    <recommendedName>
        <fullName evidence="1">FAD dependent oxidoreductase domain-containing protein</fullName>
    </recommendedName>
</protein>
<evidence type="ECO:0000259" key="1">
    <source>
        <dbReference type="Pfam" id="PF01266"/>
    </source>
</evidence>
<feature type="domain" description="FAD dependent oxidoreductase" evidence="1">
    <location>
        <begin position="43"/>
        <end position="430"/>
    </location>
</feature>
<dbReference type="Proteomes" id="UP000766486">
    <property type="component" value="Unassembled WGS sequence"/>
</dbReference>